<accession>A0A8S5Q0X1</accession>
<sequence>MTAWMWNGTRPEWMKVLQMGIPITASGAIHMKKSVRWK</sequence>
<dbReference type="EMBL" id="BK015561">
    <property type="protein sequence ID" value="DAE12974.1"/>
    <property type="molecule type" value="Genomic_DNA"/>
</dbReference>
<proteinExistence type="predicted"/>
<evidence type="ECO:0000313" key="1">
    <source>
        <dbReference type="EMBL" id="DAE12974.1"/>
    </source>
</evidence>
<name>A0A8S5Q0X1_9CAUD</name>
<reference evidence="1" key="1">
    <citation type="journal article" date="2021" name="Proc. Natl. Acad. Sci. U.S.A.">
        <title>A Catalog of Tens of Thousands of Viruses from Human Metagenomes Reveals Hidden Associations with Chronic Diseases.</title>
        <authorList>
            <person name="Tisza M.J."/>
            <person name="Buck C.B."/>
        </authorList>
    </citation>
    <scope>NUCLEOTIDE SEQUENCE</scope>
    <source>
        <strain evidence="1">Ct2DO6</strain>
    </source>
</reference>
<protein>
    <submittedName>
        <fullName evidence="1">Uncharacterized protein</fullName>
    </submittedName>
</protein>
<organism evidence="1">
    <name type="scientific">Myoviridae sp. ct2DO6</name>
    <dbReference type="NCBI Taxonomy" id="2825020"/>
    <lineage>
        <taxon>Viruses</taxon>
        <taxon>Duplodnaviria</taxon>
        <taxon>Heunggongvirae</taxon>
        <taxon>Uroviricota</taxon>
        <taxon>Caudoviricetes</taxon>
    </lineage>
</organism>